<accession>A0ABV5LX80</accession>
<keyword evidence="1" id="KW-0472">Membrane</keyword>
<sequence length="125" mass="12897">MSRPPALTVVALLVVLEALLLVAAAVYEVWGLVRAPEEAFDPVAAAALAAMALLFAAGLLLCARGLRDCASWARSPVVVWQVLQLAVGIPAFGAGVWWAGVAIGLPAVLTLVGLFLPSVVAATRR</sequence>
<protein>
    <recommendedName>
        <fullName evidence="4">Integral membrane protein</fullName>
    </recommendedName>
</protein>
<evidence type="ECO:0000313" key="2">
    <source>
        <dbReference type="EMBL" id="MFB9378694.1"/>
    </source>
</evidence>
<dbReference type="RefSeq" id="WP_380136592.1">
    <property type="nucleotide sequence ID" value="NZ_JBHLUI010000008.1"/>
</dbReference>
<name>A0ABV5LX80_9ACTN</name>
<reference evidence="2 3" key="1">
    <citation type="submission" date="2024-09" db="EMBL/GenBank/DDBJ databases">
        <authorList>
            <person name="Sun Q."/>
            <person name="Mori K."/>
        </authorList>
    </citation>
    <scope>NUCLEOTIDE SEQUENCE [LARGE SCALE GENOMIC DNA]</scope>
    <source>
        <strain evidence="2 3">TISTR 1856</strain>
    </source>
</reference>
<keyword evidence="3" id="KW-1185">Reference proteome</keyword>
<evidence type="ECO:0008006" key="4">
    <source>
        <dbReference type="Google" id="ProtNLM"/>
    </source>
</evidence>
<dbReference type="EMBL" id="JBHMDM010000007">
    <property type="protein sequence ID" value="MFB9378694.1"/>
    <property type="molecule type" value="Genomic_DNA"/>
</dbReference>
<organism evidence="2 3">
    <name type="scientific">Kineococcus gynurae</name>
    <dbReference type="NCBI Taxonomy" id="452979"/>
    <lineage>
        <taxon>Bacteria</taxon>
        <taxon>Bacillati</taxon>
        <taxon>Actinomycetota</taxon>
        <taxon>Actinomycetes</taxon>
        <taxon>Kineosporiales</taxon>
        <taxon>Kineosporiaceae</taxon>
        <taxon>Kineococcus</taxon>
    </lineage>
</organism>
<keyword evidence="1" id="KW-0812">Transmembrane</keyword>
<feature type="transmembrane region" description="Helical" evidence="1">
    <location>
        <begin position="43"/>
        <end position="66"/>
    </location>
</feature>
<gene>
    <name evidence="2" type="ORF">ACFFVI_17160</name>
</gene>
<evidence type="ECO:0000256" key="1">
    <source>
        <dbReference type="SAM" id="Phobius"/>
    </source>
</evidence>
<evidence type="ECO:0000313" key="3">
    <source>
        <dbReference type="Proteomes" id="UP001589748"/>
    </source>
</evidence>
<keyword evidence="1" id="KW-1133">Transmembrane helix</keyword>
<feature type="transmembrane region" description="Helical" evidence="1">
    <location>
        <begin position="103"/>
        <end position="122"/>
    </location>
</feature>
<feature type="transmembrane region" description="Helical" evidence="1">
    <location>
        <begin position="78"/>
        <end position="97"/>
    </location>
</feature>
<proteinExistence type="predicted"/>
<comment type="caution">
    <text evidence="2">The sequence shown here is derived from an EMBL/GenBank/DDBJ whole genome shotgun (WGS) entry which is preliminary data.</text>
</comment>
<dbReference type="Proteomes" id="UP001589748">
    <property type="component" value="Unassembled WGS sequence"/>
</dbReference>